<dbReference type="InterPro" id="IPR000866">
    <property type="entry name" value="AhpC/TSA"/>
</dbReference>
<dbReference type="CDD" id="cd02966">
    <property type="entry name" value="TlpA_like_family"/>
    <property type="match status" value="1"/>
</dbReference>
<dbReference type="EMBL" id="BBXV01000032">
    <property type="protein sequence ID" value="GAQ18772.1"/>
    <property type="molecule type" value="Genomic_DNA"/>
</dbReference>
<dbReference type="AlphaFoldDB" id="A0A0U9HFD7"/>
<reference evidence="3 4" key="2">
    <citation type="journal article" date="2016" name="Genome Announc.">
        <title>Draft Genome Sequence of Oceanobacillus picturae Heshi-B3, Isolated from Fermented Rice Bran in a Traditional Japanese Seafood Dish.</title>
        <authorList>
            <person name="Akuzawa S."/>
            <person name="Nagaoka J."/>
            <person name="Kanekatsu M."/>
            <person name="Kanesaki Y."/>
            <person name="Suzuki T."/>
        </authorList>
    </citation>
    <scope>NUCLEOTIDE SEQUENCE [LARGE SCALE GENOMIC DNA]</scope>
    <source>
        <strain evidence="3 4">Heshi-B3</strain>
    </source>
</reference>
<dbReference type="SUPFAM" id="SSF52833">
    <property type="entry name" value="Thioredoxin-like"/>
    <property type="match status" value="1"/>
</dbReference>
<evidence type="ECO:0000313" key="3">
    <source>
        <dbReference type="EMBL" id="GAQ18772.1"/>
    </source>
</evidence>
<comment type="caution">
    <text evidence="3">The sequence shown here is derived from an EMBL/GenBank/DDBJ whole genome shotgun (WGS) entry which is preliminary data.</text>
</comment>
<dbReference type="OrthoDB" id="9811352at2"/>
<gene>
    <name evidence="3" type="ORF">OPHB3_2728</name>
</gene>
<dbReference type="RefSeq" id="WP_058950659.1">
    <property type="nucleotide sequence ID" value="NZ_BBXV01000032.1"/>
</dbReference>
<dbReference type="InterPro" id="IPR013766">
    <property type="entry name" value="Thioredoxin_domain"/>
</dbReference>
<organism evidence="3 4">
    <name type="scientific">Oceanobacillus picturae</name>
    <dbReference type="NCBI Taxonomy" id="171693"/>
    <lineage>
        <taxon>Bacteria</taxon>
        <taxon>Bacillati</taxon>
        <taxon>Bacillota</taxon>
        <taxon>Bacilli</taxon>
        <taxon>Bacillales</taxon>
        <taxon>Bacillaceae</taxon>
        <taxon>Oceanobacillus</taxon>
    </lineage>
</organism>
<protein>
    <submittedName>
        <fullName evidence="3">Thiol-disulfide oxidoreductase YkuV</fullName>
    </submittedName>
</protein>
<dbReference type="Pfam" id="PF00578">
    <property type="entry name" value="AhpC-TSA"/>
    <property type="match status" value="1"/>
</dbReference>
<dbReference type="InterPro" id="IPR036249">
    <property type="entry name" value="Thioredoxin-like_sf"/>
</dbReference>
<reference evidence="4" key="1">
    <citation type="submission" date="2015-07" db="EMBL/GenBank/DDBJ databases">
        <title>Draft Genome Sequence of Oceanobacillus picturae Heshi-B3 that Was Isolated from Fermented Rice Bran with Aging Salted Mackerel, Which Was Named Heshiko as Traditional Fermented Seafood in Japan.</title>
        <authorList>
            <person name="Akuzawa S."/>
            <person name="Nakagawa J."/>
            <person name="Kanekatsu T."/>
            <person name="Kanesaki Y."/>
            <person name="Suzuki T."/>
        </authorList>
    </citation>
    <scope>NUCLEOTIDE SEQUENCE [LARGE SCALE GENOMIC DNA]</scope>
    <source>
        <strain evidence="4">Heshi-B3</strain>
    </source>
</reference>
<feature type="domain" description="Thioredoxin" evidence="2">
    <location>
        <begin position="1"/>
        <end position="144"/>
    </location>
</feature>
<dbReference type="Proteomes" id="UP000052946">
    <property type="component" value="Unassembled WGS sequence"/>
</dbReference>
<accession>A0A0U9HFD7</accession>
<evidence type="ECO:0000256" key="1">
    <source>
        <dbReference type="ARBA" id="ARBA00023157"/>
    </source>
</evidence>
<sequence length="144" mass="16598">MQLRESIPDLSGATNWLHQEIRNEELEHGLPVLIHFWSVSCDSCKRNIPILNSVMEAHKGKIQVIAVHMPRSEKDKDLKQVIQQAQKYNIVQPIAIDDQYSLAHSFAVRTVPAYFLFDGEGQLRYKQTSGSARLLKKRIERFVD</sequence>
<evidence type="ECO:0000259" key="2">
    <source>
        <dbReference type="PROSITE" id="PS51352"/>
    </source>
</evidence>
<dbReference type="GO" id="GO:0016209">
    <property type="term" value="F:antioxidant activity"/>
    <property type="evidence" value="ECO:0007669"/>
    <property type="project" value="InterPro"/>
</dbReference>
<proteinExistence type="predicted"/>
<dbReference type="PANTHER" id="PTHR42852">
    <property type="entry name" value="THIOL:DISULFIDE INTERCHANGE PROTEIN DSBE"/>
    <property type="match status" value="1"/>
</dbReference>
<keyword evidence="1" id="KW-1015">Disulfide bond</keyword>
<dbReference type="Gene3D" id="3.40.30.10">
    <property type="entry name" value="Glutaredoxin"/>
    <property type="match status" value="1"/>
</dbReference>
<dbReference type="InterPro" id="IPR050553">
    <property type="entry name" value="Thioredoxin_ResA/DsbE_sf"/>
</dbReference>
<name>A0A0U9HFD7_9BACI</name>
<dbReference type="PROSITE" id="PS51352">
    <property type="entry name" value="THIOREDOXIN_2"/>
    <property type="match status" value="1"/>
</dbReference>
<dbReference type="PANTHER" id="PTHR42852:SF12">
    <property type="entry name" value="THIOL-DISULFIDE OXIDOREDUCTASE YKUV"/>
    <property type="match status" value="1"/>
</dbReference>
<dbReference type="GO" id="GO:0016491">
    <property type="term" value="F:oxidoreductase activity"/>
    <property type="evidence" value="ECO:0007669"/>
    <property type="project" value="InterPro"/>
</dbReference>
<evidence type="ECO:0000313" key="4">
    <source>
        <dbReference type="Proteomes" id="UP000052946"/>
    </source>
</evidence>